<sequence>MTPSRSQPSDTLEPKPAMTEAPTVYVATCDLAAQLRGRAVPSSREEALLRSGTGWVPADLAITGFGAIADSVFGSAGDLRLLPDPATRVDIPADGDVPGTRLYLADQTLPDGTPWECCPRGFLTSAVEELRAELGITVIASFEHEFTLAGTAPSPPFSFERYRTAEPFGSDLVTLLEQAGFHPETWLPEYGEAQHEITLSPAEAVVAADRAVLLRELVRDLARRRGLRACFAPLLDPVGTGNGVHIHLSFRDADGRPVLHDPSRPGGLSELGTRFSAGILRHAAALTAVTAACPVSFLRLTPHRWSAGGVFLAERNREAMLRICPGTGPDAGAQLNLEYRAADATANPWLALGALLRAGLEGVRRGYPEPVVWPESATEAELSVVPPLPKTQDEALNALEKDEVVSGFFAPDLLTTYLAVRRAELDALAGLDDAERCRRIADVH</sequence>
<protein>
    <submittedName>
        <fullName evidence="8">Glutamine synthetase</fullName>
        <ecNumber evidence="8">6.3.1.2</ecNumber>
    </submittedName>
</protein>
<dbReference type="GO" id="GO:0006542">
    <property type="term" value="P:glutamine biosynthetic process"/>
    <property type="evidence" value="ECO:0007669"/>
    <property type="project" value="InterPro"/>
</dbReference>
<dbReference type="SUPFAM" id="SSF55931">
    <property type="entry name" value="Glutamine synthetase/guanido kinase"/>
    <property type="match status" value="1"/>
</dbReference>
<evidence type="ECO:0000259" key="7">
    <source>
        <dbReference type="PROSITE" id="PS51987"/>
    </source>
</evidence>
<dbReference type="PANTHER" id="PTHR43785">
    <property type="entry name" value="GAMMA-GLUTAMYLPUTRESCINE SYNTHETASE"/>
    <property type="match status" value="1"/>
</dbReference>
<keyword evidence="4" id="KW-0067">ATP-binding</keyword>
<dbReference type="Pfam" id="PF00120">
    <property type="entry name" value="Gln-synt_C"/>
    <property type="match status" value="1"/>
</dbReference>
<dbReference type="Proteomes" id="UP000534286">
    <property type="component" value="Unassembled WGS sequence"/>
</dbReference>
<dbReference type="PROSITE" id="PS51987">
    <property type="entry name" value="GS_CATALYTIC"/>
    <property type="match status" value="1"/>
</dbReference>
<dbReference type="InterPro" id="IPR036651">
    <property type="entry name" value="Gln_synt_N_sf"/>
</dbReference>
<dbReference type="PANTHER" id="PTHR43785:SF12">
    <property type="entry name" value="TYPE-1 GLUTAMINE SYNTHETASE 2"/>
    <property type="match status" value="1"/>
</dbReference>
<organism evidence="8 9">
    <name type="scientific">Streptosporangium album</name>
    <dbReference type="NCBI Taxonomy" id="47479"/>
    <lineage>
        <taxon>Bacteria</taxon>
        <taxon>Bacillati</taxon>
        <taxon>Actinomycetota</taxon>
        <taxon>Actinomycetes</taxon>
        <taxon>Streptosporangiales</taxon>
        <taxon>Streptosporangiaceae</taxon>
        <taxon>Streptosporangium</taxon>
    </lineage>
</organism>
<dbReference type="InterPro" id="IPR008146">
    <property type="entry name" value="Gln_synth_cat_dom"/>
</dbReference>
<dbReference type="Pfam" id="PF16952">
    <property type="entry name" value="Gln-synt_N_2"/>
    <property type="match status" value="1"/>
</dbReference>
<reference evidence="8 9" key="1">
    <citation type="submission" date="2020-08" db="EMBL/GenBank/DDBJ databases">
        <title>Sequencing the genomes of 1000 actinobacteria strains.</title>
        <authorList>
            <person name="Klenk H.-P."/>
        </authorList>
    </citation>
    <scope>NUCLEOTIDE SEQUENCE [LARGE SCALE GENOMIC DNA]</scope>
    <source>
        <strain evidence="8 9">DSM 43023</strain>
    </source>
</reference>
<name>A0A7W7W742_9ACTN</name>
<evidence type="ECO:0000313" key="8">
    <source>
        <dbReference type="EMBL" id="MBB4936897.1"/>
    </source>
</evidence>
<evidence type="ECO:0000256" key="2">
    <source>
        <dbReference type="ARBA" id="ARBA00022598"/>
    </source>
</evidence>
<dbReference type="InterPro" id="IPR014746">
    <property type="entry name" value="Gln_synth/guanido_kin_cat_dom"/>
</dbReference>
<evidence type="ECO:0000256" key="6">
    <source>
        <dbReference type="RuleBase" id="RU000384"/>
    </source>
</evidence>
<proteinExistence type="inferred from homology"/>
<dbReference type="EC" id="6.3.1.2" evidence="8"/>
<evidence type="ECO:0000313" key="9">
    <source>
        <dbReference type="Proteomes" id="UP000534286"/>
    </source>
</evidence>
<feature type="domain" description="GS catalytic" evidence="7">
    <location>
        <begin position="119"/>
        <end position="444"/>
    </location>
</feature>
<keyword evidence="9" id="KW-1185">Reference proteome</keyword>
<dbReference type="AlphaFoldDB" id="A0A7W7W742"/>
<evidence type="ECO:0000256" key="4">
    <source>
        <dbReference type="ARBA" id="ARBA00022840"/>
    </source>
</evidence>
<dbReference type="GO" id="GO:0004356">
    <property type="term" value="F:glutamine synthetase activity"/>
    <property type="evidence" value="ECO:0007669"/>
    <property type="project" value="UniProtKB-EC"/>
</dbReference>
<keyword evidence="3" id="KW-0547">Nucleotide-binding</keyword>
<evidence type="ECO:0000256" key="3">
    <source>
        <dbReference type="ARBA" id="ARBA00022741"/>
    </source>
</evidence>
<dbReference type="RefSeq" id="WP_246466001.1">
    <property type="nucleotide sequence ID" value="NZ_BAABEK010000099.1"/>
</dbReference>
<dbReference type="GO" id="GO:0005524">
    <property type="term" value="F:ATP binding"/>
    <property type="evidence" value="ECO:0007669"/>
    <property type="project" value="UniProtKB-KW"/>
</dbReference>
<dbReference type="Gene3D" id="3.30.590.10">
    <property type="entry name" value="Glutamine synthetase/guanido kinase, catalytic domain"/>
    <property type="match status" value="1"/>
</dbReference>
<evidence type="ECO:0000256" key="5">
    <source>
        <dbReference type="PROSITE-ProRule" id="PRU01331"/>
    </source>
</evidence>
<dbReference type="InterPro" id="IPR008147">
    <property type="entry name" value="Gln_synt_N"/>
</dbReference>
<dbReference type="EMBL" id="JACHJU010000001">
    <property type="protein sequence ID" value="MBB4936897.1"/>
    <property type="molecule type" value="Genomic_DNA"/>
</dbReference>
<comment type="caution">
    <text evidence="8">The sequence shown here is derived from an EMBL/GenBank/DDBJ whole genome shotgun (WGS) entry which is preliminary data.</text>
</comment>
<dbReference type="Gene3D" id="3.10.20.70">
    <property type="entry name" value="Glutamine synthetase, N-terminal domain"/>
    <property type="match status" value="1"/>
</dbReference>
<evidence type="ECO:0000256" key="1">
    <source>
        <dbReference type="ARBA" id="ARBA00009897"/>
    </source>
</evidence>
<accession>A0A7W7W742</accession>
<keyword evidence="2 8" id="KW-0436">Ligase</keyword>
<dbReference type="SMART" id="SM01230">
    <property type="entry name" value="Gln-synt_C"/>
    <property type="match status" value="1"/>
</dbReference>
<gene>
    <name evidence="8" type="ORF">FHR32_001202</name>
</gene>
<comment type="similarity">
    <text evidence="1 5 6">Belongs to the glutamine synthetase family.</text>
</comment>